<dbReference type="Gene3D" id="2.40.230.20">
    <property type="entry name" value="Nucleoside-specific channel-forming protein, Tsx-like"/>
    <property type="match status" value="1"/>
</dbReference>
<dbReference type="EMBL" id="AFRZ01000001">
    <property type="protein sequence ID" value="EHP29224.1"/>
    <property type="molecule type" value="Genomic_DNA"/>
</dbReference>
<sequence length="236" mass="27475">MKKLLLSALLLSNLVAFSTTNIQLLYGTFDGNSYVYDTKNGAKTTFTLEHYSAFEYGDIYGFIDYSVADDEFKYHNSKTDTYGEFSPRLNLSKITSTNLSFSIIKQVYLAYQYNASNTYNANLIGLGSDLSVYGFDVFGLNAYKKYQNIGEETYQLSPYYKTKKISDIFFIDGFIDWTEYDFLTQNQFLFDMKRPLKVENLFIGAEWHYYKQKPLNLNFNSRVESNTLQAMIKYSW</sequence>
<keyword evidence="2" id="KW-0732">Signal</keyword>
<dbReference type="GO" id="GO:0009279">
    <property type="term" value="C:cell outer membrane"/>
    <property type="evidence" value="ECO:0007669"/>
    <property type="project" value="InterPro"/>
</dbReference>
<feature type="chain" id="PRO_5002843140" evidence="2">
    <location>
        <begin position="19"/>
        <end position="236"/>
    </location>
</feature>
<accession>B6BNZ6</accession>
<evidence type="ECO:0000256" key="1">
    <source>
        <dbReference type="ARBA" id="ARBA00008728"/>
    </source>
</evidence>
<proteinExistence type="inferred from homology"/>
<comment type="caution">
    <text evidence="3">The sequence shown here is derived from an EMBL/GenBank/DDBJ whole genome shotgun (WGS) entry which is preliminary data.</text>
</comment>
<gene>
    <name evidence="3" type="ORF">SMGD1_0697</name>
</gene>
<evidence type="ECO:0000256" key="2">
    <source>
        <dbReference type="SAM" id="SignalP"/>
    </source>
</evidence>
<reference evidence="3 4" key="1">
    <citation type="journal article" date="2012" name="Proc. Natl. Acad. Sci. U.S.A.">
        <title>Genome and physiology of a model Epsilonproteobacterium responsible for sulfide detoxification in marine oxygen depletion zones.</title>
        <authorList>
            <person name="Grote J."/>
            <person name="Schott T."/>
            <person name="Bruckner C.G."/>
            <person name="Glockner F.O."/>
            <person name="Jost G."/>
            <person name="Teeling H."/>
            <person name="Labrenz M."/>
            <person name="Jurgens K."/>
        </authorList>
    </citation>
    <scope>NUCLEOTIDE SEQUENCE [LARGE SCALE GENOMIC DNA]</scope>
    <source>
        <strain evidence="3 4">GD1</strain>
    </source>
</reference>
<feature type="signal peptide" evidence="2">
    <location>
        <begin position="1"/>
        <end position="18"/>
    </location>
</feature>
<name>B6BNZ6_SULGG</name>
<dbReference type="PATRIC" id="fig|929558.5.peg.696"/>
<evidence type="ECO:0000313" key="3">
    <source>
        <dbReference type="EMBL" id="EHP29224.1"/>
    </source>
</evidence>
<protein>
    <submittedName>
        <fullName evidence="3">Nucleoside-binding outer membrane protein-like protein</fullName>
    </submittedName>
</protein>
<dbReference type="SUPFAM" id="SSF111364">
    <property type="entry name" value="Tsx-like channel"/>
    <property type="match status" value="1"/>
</dbReference>
<comment type="similarity">
    <text evidence="1">Belongs to the nucleoside-specific channel-forming outer membrane porin (Tsx) (TC 1.B.10) family.</text>
</comment>
<keyword evidence="4" id="KW-1185">Reference proteome</keyword>
<dbReference type="InterPro" id="IPR036777">
    <property type="entry name" value="Channel_Tsx-like_sf"/>
</dbReference>
<dbReference type="Pfam" id="PF03502">
    <property type="entry name" value="Channel_Tsx"/>
    <property type="match status" value="1"/>
</dbReference>
<dbReference type="AlphaFoldDB" id="B6BNZ6"/>
<dbReference type="InterPro" id="IPR018013">
    <property type="entry name" value="Channel_Tsx-like"/>
</dbReference>
<dbReference type="Proteomes" id="UP000006431">
    <property type="component" value="Unassembled WGS sequence"/>
</dbReference>
<dbReference type="HOGENOM" id="CLU_072571_0_0_7"/>
<evidence type="ECO:0000313" key="4">
    <source>
        <dbReference type="Proteomes" id="UP000006431"/>
    </source>
</evidence>
<organism evidence="3 4">
    <name type="scientific">Sulfurimonas gotlandica (strain DSM 19862 / JCM 16533 / GD1)</name>
    <dbReference type="NCBI Taxonomy" id="929558"/>
    <lineage>
        <taxon>Bacteria</taxon>
        <taxon>Pseudomonadati</taxon>
        <taxon>Campylobacterota</taxon>
        <taxon>Epsilonproteobacteria</taxon>
        <taxon>Campylobacterales</taxon>
        <taxon>Sulfurimonadaceae</taxon>
        <taxon>Sulfurimonas</taxon>
    </lineage>
</organism>
<dbReference type="eggNOG" id="COG3248">
    <property type="taxonomic scope" value="Bacteria"/>
</dbReference>
<dbReference type="OrthoDB" id="104801at2"/>
<dbReference type="STRING" id="929558.SMGD1_0697"/>
<dbReference type="RefSeq" id="WP_008340138.1">
    <property type="nucleotide sequence ID" value="NZ_AFRZ01000001.1"/>
</dbReference>
<accession>H1FWA6</accession>